<keyword evidence="2" id="KW-1185">Reference proteome</keyword>
<comment type="caution">
    <text evidence="1">The sequence shown here is derived from an EMBL/GenBank/DDBJ whole genome shotgun (WGS) entry which is preliminary data.</text>
</comment>
<organism evidence="1 2">
    <name type="scientific">Scyliorhinus torazame</name>
    <name type="common">Cloudy catshark</name>
    <name type="synonym">Catulus torazame</name>
    <dbReference type="NCBI Taxonomy" id="75743"/>
    <lineage>
        <taxon>Eukaryota</taxon>
        <taxon>Metazoa</taxon>
        <taxon>Chordata</taxon>
        <taxon>Craniata</taxon>
        <taxon>Vertebrata</taxon>
        <taxon>Chondrichthyes</taxon>
        <taxon>Elasmobranchii</taxon>
        <taxon>Galeomorphii</taxon>
        <taxon>Galeoidea</taxon>
        <taxon>Carcharhiniformes</taxon>
        <taxon>Scyliorhinidae</taxon>
        <taxon>Scyliorhinus</taxon>
    </lineage>
</organism>
<evidence type="ECO:0000313" key="2">
    <source>
        <dbReference type="Proteomes" id="UP000288216"/>
    </source>
</evidence>
<dbReference type="OrthoDB" id="9946631at2759"/>
<proteinExistence type="predicted"/>
<dbReference type="EMBL" id="BFAA01008095">
    <property type="protein sequence ID" value="GCB64768.1"/>
    <property type="molecule type" value="Genomic_DNA"/>
</dbReference>
<dbReference type="Proteomes" id="UP000288216">
    <property type="component" value="Unassembled WGS sequence"/>
</dbReference>
<protein>
    <submittedName>
        <fullName evidence="1">Uncharacterized protein</fullName>
    </submittedName>
</protein>
<dbReference type="AlphaFoldDB" id="A0A401NV57"/>
<accession>A0A401NV57</accession>
<sequence>MKKHNVPVPKLPNANGVITTIDQQTGKGGNISLRRVPSIPLISLVQIEESNDDSLYEVVRDIQLNVWQTEQASSDPKNLEYMTPCKEVSSQDLRQVDGCSSEDKYSIDGQTQAPIYAKIVKQRNKVCQLQFQGKLEANDEVEIKKLHRRRVLLPTEEWIKLLVATFKREHWYLHN</sequence>
<evidence type="ECO:0000313" key="1">
    <source>
        <dbReference type="EMBL" id="GCB64768.1"/>
    </source>
</evidence>
<reference evidence="1 2" key="1">
    <citation type="journal article" date="2018" name="Nat. Ecol. Evol.">
        <title>Shark genomes provide insights into elasmobranch evolution and the origin of vertebrates.</title>
        <authorList>
            <person name="Hara Y"/>
            <person name="Yamaguchi K"/>
            <person name="Onimaru K"/>
            <person name="Kadota M"/>
            <person name="Koyanagi M"/>
            <person name="Keeley SD"/>
            <person name="Tatsumi K"/>
            <person name="Tanaka K"/>
            <person name="Motone F"/>
            <person name="Kageyama Y"/>
            <person name="Nozu R"/>
            <person name="Adachi N"/>
            <person name="Nishimura O"/>
            <person name="Nakagawa R"/>
            <person name="Tanegashima C"/>
            <person name="Kiyatake I"/>
            <person name="Matsumoto R"/>
            <person name="Murakumo K"/>
            <person name="Nishida K"/>
            <person name="Terakita A"/>
            <person name="Kuratani S"/>
            <person name="Sato K"/>
            <person name="Hyodo S Kuraku.S."/>
        </authorList>
    </citation>
    <scope>NUCLEOTIDE SEQUENCE [LARGE SCALE GENOMIC DNA]</scope>
</reference>
<name>A0A401NV57_SCYTO</name>
<gene>
    <name evidence="1" type="ORF">scyTo_0014809</name>
</gene>